<dbReference type="EMBL" id="LFRF01000006">
    <property type="protein sequence ID" value="KND92424.1"/>
    <property type="molecule type" value="Genomic_DNA"/>
</dbReference>
<dbReference type="OrthoDB" id="3561078at2759"/>
<evidence type="ECO:0000313" key="4">
    <source>
        <dbReference type="Proteomes" id="UP000036947"/>
    </source>
</evidence>
<dbReference type="AlphaFoldDB" id="A0A0L0NEH1"/>
<accession>A0A0L0NEH1</accession>
<evidence type="ECO:0000256" key="1">
    <source>
        <dbReference type="SAM" id="MobiDB-lite"/>
    </source>
</evidence>
<dbReference type="STRING" id="1163406.A0A0L0NEH1"/>
<feature type="compositionally biased region" description="Low complexity" evidence="1">
    <location>
        <begin position="159"/>
        <end position="181"/>
    </location>
</feature>
<keyword evidence="2" id="KW-0732">Signal</keyword>
<sequence>MQSKLVLLALAASVSAHVNYMAAMPVERDELNLLPRQTLDSKCLSAAQQIASSLPTPPPAIVSEVTNHPVTDPCHFSVPASLSKEFSSYESELQSFASKNKDLLDACTELSQFNTITVCGKVVTNGAGATTATKTTSAGASAASASGSSAGGSSGGSSGSASGSSGSTATGSAAGSQSTSTKNAGARETGMAMAAVAAAGFALAAL</sequence>
<feature type="compositionally biased region" description="Low complexity" evidence="1">
    <location>
        <begin position="133"/>
        <end position="148"/>
    </location>
</feature>
<reference evidence="3 4" key="1">
    <citation type="journal article" date="2015" name="BMC Genomics">
        <title>The genome of the truffle-parasite Tolypocladium ophioglossoides and the evolution of antifungal peptaibiotics.</title>
        <authorList>
            <person name="Quandt C.A."/>
            <person name="Bushley K.E."/>
            <person name="Spatafora J.W."/>
        </authorList>
    </citation>
    <scope>NUCLEOTIDE SEQUENCE [LARGE SCALE GENOMIC DNA]</scope>
    <source>
        <strain evidence="3 4">CBS 100239</strain>
    </source>
</reference>
<keyword evidence="4" id="KW-1185">Reference proteome</keyword>
<protein>
    <recommendedName>
        <fullName evidence="5">Infection structure specific protein</fullName>
    </recommendedName>
</protein>
<evidence type="ECO:0008006" key="5">
    <source>
        <dbReference type="Google" id="ProtNLM"/>
    </source>
</evidence>
<organism evidence="3 4">
    <name type="scientific">Tolypocladium ophioglossoides (strain CBS 100239)</name>
    <name type="common">Snaketongue truffleclub</name>
    <name type="synonym">Elaphocordyceps ophioglossoides</name>
    <dbReference type="NCBI Taxonomy" id="1163406"/>
    <lineage>
        <taxon>Eukaryota</taxon>
        <taxon>Fungi</taxon>
        <taxon>Dikarya</taxon>
        <taxon>Ascomycota</taxon>
        <taxon>Pezizomycotina</taxon>
        <taxon>Sordariomycetes</taxon>
        <taxon>Hypocreomycetidae</taxon>
        <taxon>Hypocreales</taxon>
        <taxon>Ophiocordycipitaceae</taxon>
        <taxon>Tolypocladium</taxon>
    </lineage>
</organism>
<evidence type="ECO:0000313" key="3">
    <source>
        <dbReference type="EMBL" id="KND92424.1"/>
    </source>
</evidence>
<gene>
    <name evidence="3" type="ORF">TOPH_02960</name>
</gene>
<dbReference type="Proteomes" id="UP000036947">
    <property type="component" value="Unassembled WGS sequence"/>
</dbReference>
<comment type="caution">
    <text evidence="3">The sequence shown here is derived from an EMBL/GenBank/DDBJ whole genome shotgun (WGS) entry which is preliminary data.</text>
</comment>
<feature type="signal peptide" evidence="2">
    <location>
        <begin position="1"/>
        <end position="16"/>
    </location>
</feature>
<feature type="compositionally biased region" description="Gly residues" evidence="1">
    <location>
        <begin position="149"/>
        <end position="158"/>
    </location>
</feature>
<proteinExistence type="predicted"/>
<feature type="region of interest" description="Disordered" evidence="1">
    <location>
        <begin position="133"/>
        <end position="185"/>
    </location>
</feature>
<name>A0A0L0NEH1_TOLOC</name>
<feature type="chain" id="PRO_5005545027" description="Infection structure specific protein" evidence="2">
    <location>
        <begin position="17"/>
        <end position="206"/>
    </location>
</feature>
<evidence type="ECO:0000256" key="2">
    <source>
        <dbReference type="SAM" id="SignalP"/>
    </source>
</evidence>